<dbReference type="EMBL" id="ACBZ01000004">
    <property type="protein sequence ID" value="EEG50873.1"/>
    <property type="molecule type" value="Genomic_DNA"/>
</dbReference>
<evidence type="ECO:0000256" key="3">
    <source>
        <dbReference type="ARBA" id="ARBA00022898"/>
    </source>
</evidence>
<dbReference type="InterPro" id="IPR005814">
    <property type="entry name" value="Aminotrans_3"/>
</dbReference>
<evidence type="ECO:0000313" key="5">
    <source>
        <dbReference type="EMBL" id="EEG50873.1"/>
    </source>
</evidence>
<dbReference type="PANTHER" id="PTHR11986:SF58">
    <property type="entry name" value="LEUCINE_METHIONINE RACEMASE"/>
    <property type="match status" value="1"/>
</dbReference>
<comment type="cofactor">
    <cofactor evidence="1">
        <name>pyridoxal 5'-phosphate</name>
        <dbReference type="ChEBI" id="CHEBI:597326"/>
    </cofactor>
</comment>
<proteinExistence type="inferred from homology"/>
<dbReference type="Proteomes" id="UP000003100">
    <property type="component" value="Unassembled WGS sequence"/>
</dbReference>
<reference evidence="5 6" key="2">
    <citation type="submission" date="2009-02" db="EMBL/GenBank/DDBJ databases">
        <title>Draft genome sequence of Blautia hydrogenotrophica DSM 10507 (Ruminococcus hydrogenotrophicus DSM 10507).</title>
        <authorList>
            <person name="Sudarsanam P."/>
            <person name="Ley R."/>
            <person name="Guruge J."/>
            <person name="Turnbaugh P.J."/>
            <person name="Mahowald M."/>
            <person name="Liep D."/>
            <person name="Gordon J."/>
        </authorList>
    </citation>
    <scope>NUCLEOTIDE SEQUENCE [LARGE SCALE GENOMIC DNA]</scope>
    <source>
        <strain evidence="6">DSM 10507 / JCM 14656 / S5a33</strain>
    </source>
</reference>
<keyword evidence="3 4" id="KW-0663">Pyridoxal phosphate</keyword>
<dbReference type="CDD" id="cd00610">
    <property type="entry name" value="OAT_like"/>
    <property type="match status" value="1"/>
</dbReference>
<dbReference type="InterPro" id="IPR015421">
    <property type="entry name" value="PyrdxlP-dep_Trfase_major"/>
</dbReference>
<dbReference type="InterPro" id="IPR015424">
    <property type="entry name" value="PyrdxlP-dep_Trfase"/>
</dbReference>
<dbReference type="AlphaFoldDB" id="C0CH54"/>
<name>C0CH54_BLAHS</name>
<evidence type="ECO:0000256" key="2">
    <source>
        <dbReference type="ARBA" id="ARBA00008954"/>
    </source>
</evidence>
<dbReference type="SUPFAM" id="SSF53383">
    <property type="entry name" value="PLP-dependent transferases"/>
    <property type="match status" value="1"/>
</dbReference>
<dbReference type="GO" id="GO:0042802">
    <property type="term" value="F:identical protein binding"/>
    <property type="evidence" value="ECO:0007669"/>
    <property type="project" value="TreeGrafter"/>
</dbReference>
<evidence type="ECO:0000256" key="4">
    <source>
        <dbReference type="RuleBase" id="RU003560"/>
    </source>
</evidence>
<dbReference type="PATRIC" id="fig|476272.21.peg.3172"/>
<comment type="similarity">
    <text evidence="2 4">Belongs to the class-III pyridoxal-phosphate-dependent aminotransferase family.</text>
</comment>
<dbReference type="InterPro" id="IPR015422">
    <property type="entry name" value="PyrdxlP-dep_Trfase_small"/>
</dbReference>
<dbReference type="PANTHER" id="PTHR11986">
    <property type="entry name" value="AMINOTRANSFERASE CLASS III"/>
    <property type="match status" value="1"/>
</dbReference>
<dbReference type="PROSITE" id="PS00600">
    <property type="entry name" value="AA_TRANSFER_CLASS_3"/>
    <property type="match status" value="1"/>
</dbReference>
<dbReference type="GO" id="GO:0008483">
    <property type="term" value="F:transaminase activity"/>
    <property type="evidence" value="ECO:0007669"/>
    <property type="project" value="InterPro"/>
</dbReference>
<dbReference type="Pfam" id="PF00202">
    <property type="entry name" value="Aminotran_3"/>
    <property type="match status" value="1"/>
</dbReference>
<dbReference type="FunFam" id="3.40.640.10:FF:000004">
    <property type="entry name" value="Acetylornithine aminotransferase"/>
    <property type="match status" value="1"/>
</dbReference>
<dbReference type="eggNOG" id="COG0160">
    <property type="taxonomic scope" value="Bacteria"/>
</dbReference>
<accession>C0CH54</accession>
<evidence type="ECO:0000256" key="1">
    <source>
        <dbReference type="ARBA" id="ARBA00001933"/>
    </source>
</evidence>
<dbReference type="HOGENOM" id="CLU_016922_10_0_9"/>
<sequence>MGRQFSLEPRNVKLVDTKYRKIKTQIPNPESTSLVRRMRTCEPVSMSGQPVIVWDAAKGCQVYDKSGNCWIDFSSGVVVTNAGHCNPEVQKAILETVEHGLLHSYCFPTEQRGRLEMRISELVPIPDNRVFLLTTGAESTECAIKLARTYGALKSDTKIKIVTFEDAFHGRTMGSQQAGGSPAGKAWIKNLDKDILQVPFPNAFKYQWADEKDEDYSDDRCFAMFLKSLEDAGVNPKEIAGVMTETFQGGWCQLMPKGFVQRLRKFCTEHDILLIFDEVQAGFGRTGKMFGFLHAEVTPDLICCGKGISSSLPLSCVVGRSDVMNLYGPNQMTSTHTGNPVCSAAALASMNYIVGHGLVENAAKMGEVCEKKLREIQRRYPDHIGFVCGVGLAWAVIFTKPGTKEMDCETACDVVERSFEKGLLFFAPVGSGATIKVCPPLMISEEILREGLDTFEEAVSEVLG</sequence>
<dbReference type="RefSeq" id="WP_005944898.1">
    <property type="nucleotide sequence ID" value="NZ_CP136423.1"/>
</dbReference>
<organism evidence="5 6">
    <name type="scientific">Blautia hydrogenotrophica (strain DSM 10507 / JCM 14656 / S5a33)</name>
    <name type="common">Ruminococcus hydrogenotrophicus</name>
    <dbReference type="NCBI Taxonomy" id="476272"/>
    <lineage>
        <taxon>Bacteria</taxon>
        <taxon>Bacillati</taxon>
        <taxon>Bacillota</taxon>
        <taxon>Clostridia</taxon>
        <taxon>Lachnospirales</taxon>
        <taxon>Lachnospiraceae</taxon>
        <taxon>Blautia</taxon>
    </lineage>
</organism>
<evidence type="ECO:0008006" key="7">
    <source>
        <dbReference type="Google" id="ProtNLM"/>
    </source>
</evidence>
<dbReference type="PIRSF" id="PIRSF000521">
    <property type="entry name" value="Transaminase_4ab_Lys_Orn"/>
    <property type="match status" value="1"/>
</dbReference>
<gene>
    <name evidence="5" type="ORF">RUMHYD_00167</name>
</gene>
<protein>
    <recommendedName>
        <fullName evidence="7">4-aminobutyrate aminotransferase GabT</fullName>
    </recommendedName>
</protein>
<dbReference type="Gene3D" id="3.40.640.10">
    <property type="entry name" value="Type I PLP-dependent aspartate aminotransferase-like (Major domain)"/>
    <property type="match status" value="1"/>
</dbReference>
<dbReference type="Gene3D" id="3.90.1150.10">
    <property type="entry name" value="Aspartate Aminotransferase, domain 1"/>
    <property type="match status" value="1"/>
</dbReference>
<keyword evidence="6" id="KW-1185">Reference proteome</keyword>
<reference evidence="5 6" key="1">
    <citation type="submission" date="2009-01" db="EMBL/GenBank/DDBJ databases">
        <authorList>
            <person name="Fulton L."/>
            <person name="Clifton S."/>
            <person name="Fulton B."/>
            <person name="Xu J."/>
            <person name="Minx P."/>
            <person name="Pepin K.H."/>
            <person name="Johnson M."/>
            <person name="Bhonagiri V."/>
            <person name="Nash W.E."/>
            <person name="Mardis E.R."/>
            <person name="Wilson R.K."/>
        </authorList>
    </citation>
    <scope>NUCLEOTIDE SEQUENCE [LARGE SCALE GENOMIC DNA]</scope>
    <source>
        <strain evidence="6">DSM 10507 / JCM 14656 / S5a33</strain>
    </source>
</reference>
<dbReference type="InterPro" id="IPR049704">
    <property type="entry name" value="Aminotrans_3_PPA_site"/>
</dbReference>
<evidence type="ECO:0000313" key="6">
    <source>
        <dbReference type="Proteomes" id="UP000003100"/>
    </source>
</evidence>
<dbReference type="GeneID" id="86821451"/>
<dbReference type="InterPro" id="IPR050103">
    <property type="entry name" value="Class-III_PLP-dep_AT"/>
</dbReference>
<dbReference type="GO" id="GO:0030170">
    <property type="term" value="F:pyridoxal phosphate binding"/>
    <property type="evidence" value="ECO:0007669"/>
    <property type="project" value="InterPro"/>
</dbReference>